<keyword evidence="1" id="KW-0812">Transmembrane</keyword>
<keyword evidence="1" id="KW-1133">Transmembrane helix</keyword>
<feature type="transmembrane region" description="Helical" evidence="1">
    <location>
        <begin position="35"/>
        <end position="55"/>
    </location>
</feature>
<accession>A0A5B0HCG7</accession>
<proteinExistence type="predicted"/>
<sequence length="62" mass="6862">MSATYDYDDGMTVCISDTGRQRLADEQRLTRLDRLYVEIRICALGGALLTIAGLITKQLLGI</sequence>
<dbReference type="AlphaFoldDB" id="A0A5B0HCG7"/>
<dbReference type="Proteomes" id="UP000325273">
    <property type="component" value="Unassembled WGS sequence"/>
</dbReference>
<name>A0A5B0HCG7_9BURK</name>
<dbReference type="EMBL" id="VTUZ01000005">
    <property type="protein sequence ID" value="KAA1012989.1"/>
    <property type="molecule type" value="Genomic_DNA"/>
</dbReference>
<evidence type="ECO:0000256" key="1">
    <source>
        <dbReference type="SAM" id="Phobius"/>
    </source>
</evidence>
<keyword evidence="1" id="KW-0472">Membrane</keyword>
<evidence type="ECO:0000313" key="2">
    <source>
        <dbReference type="EMBL" id="KAA1012989.1"/>
    </source>
</evidence>
<keyword evidence="3" id="KW-1185">Reference proteome</keyword>
<evidence type="ECO:0000313" key="3">
    <source>
        <dbReference type="Proteomes" id="UP000325273"/>
    </source>
</evidence>
<reference evidence="2 3" key="1">
    <citation type="submission" date="2019-08" db="EMBL/GenBank/DDBJ databases">
        <title>Paraburkholderia sp. DCY113.</title>
        <authorList>
            <person name="Kang J."/>
        </authorList>
    </citation>
    <scope>NUCLEOTIDE SEQUENCE [LARGE SCALE GENOMIC DNA]</scope>
    <source>
        <strain evidence="2 3">DCY113</strain>
    </source>
</reference>
<comment type="caution">
    <text evidence="2">The sequence shown here is derived from an EMBL/GenBank/DDBJ whole genome shotgun (WGS) entry which is preliminary data.</text>
</comment>
<organism evidence="2 3">
    <name type="scientific">Paraburkholderia panacisoli</name>
    <dbReference type="NCBI Taxonomy" id="2603818"/>
    <lineage>
        <taxon>Bacteria</taxon>
        <taxon>Pseudomonadati</taxon>
        <taxon>Pseudomonadota</taxon>
        <taxon>Betaproteobacteria</taxon>
        <taxon>Burkholderiales</taxon>
        <taxon>Burkholderiaceae</taxon>
        <taxon>Paraburkholderia</taxon>
    </lineage>
</organism>
<protein>
    <submittedName>
        <fullName evidence="2">Uncharacterized protein</fullName>
    </submittedName>
</protein>
<gene>
    <name evidence="2" type="ORF">FVF58_09350</name>
</gene>
<dbReference type="RefSeq" id="WP_149669619.1">
    <property type="nucleotide sequence ID" value="NZ_VTUZ01000005.1"/>
</dbReference>